<name>A0ABW3CHE5_9ACTN</name>
<keyword evidence="3" id="KW-1185">Reference proteome</keyword>
<evidence type="ECO:0000259" key="1">
    <source>
        <dbReference type="Pfam" id="PF00903"/>
    </source>
</evidence>
<dbReference type="SUPFAM" id="SSF54593">
    <property type="entry name" value="Glyoxalase/Bleomycin resistance protein/Dihydroxybiphenyl dioxygenase"/>
    <property type="match status" value="1"/>
</dbReference>
<reference evidence="3" key="1">
    <citation type="journal article" date="2019" name="Int. J. Syst. Evol. Microbiol.">
        <title>The Global Catalogue of Microorganisms (GCM) 10K type strain sequencing project: providing services to taxonomists for standard genome sequencing and annotation.</title>
        <authorList>
            <consortium name="The Broad Institute Genomics Platform"/>
            <consortium name="The Broad Institute Genome Sequencing Center for Infectious Disease"/>
            <person name="Wu L."/>
            <person name="Ma J."/>
        </authorList>
    </citation>
    <scope>NUCLEOTIDE SEQUENCE [LARGE SCALE GENOMIC DNA]</scope>
    <source>
        <strain evidence="3">JCM 31696</strain>
    </source>
</reference>
<dbReference type="Gene3D" id="3.10.180.10">
    <property type="entry name" value="2,3-Dihydroxybiphenyl 1,2-Dioxygenase, domain 1"/>
    <property type="match status" value="1"/>
</dbReference>
<organism evidence="2 3">
    <name type="scientific">Actinomadura adrarensis</name>
    <dbReference type="NCBI Taxonomy" id="1819600"/>
    <lineage>
        <taxon>Bacteria</taxon>
        <taxon>Bacillati</taxon>
        <taxon>Actinomycetota</taxon>
        <taxon>Actinomycetes</taxon>
        <taxon>Streptosporangiales</taxon>
        <taxon>Thermomonosporaceae</taxon>
        <taxon>Actinomadura</taxon>
    </lineage>
</organism>
<feature type="domain" description="Glyoxalase/fosfomycin resistance/dioxygenase" evidence="1">
    <location>
        <begin position="6"/>
        <end position="109"/>
    </location>
</feature>
<comment type="caution">
    <text evidence="2">The sequence shown here is derived from an EMBL/GenBank/DDBJ whole genome shotgun (WGS) entry which is preliminary data.</text>
</comment>
<accession>A0ABW3CHE5</accession>
<gene>
    <name evidence="2" type="ORF">ACFQ07_17240</name>
</gene>
<sequence>MTEGVKTILYPVRDLEKSKALFTRLIGAEPTADSPYYAGFDVDGQQIGLVPGGHDQGMEGPVPHFHVSDIEGTLQALLDAGAAEQQKITEVSKGRRIAKVKDLDGNIIALLQDD</sequence>
<evidence type="ECO:0000313" key="3">
    <source>
        <dbReference type="Proteomes" id="UP001597083"/>
    </source>
</evidence>
<protein>
    <submittedName>
        <fullName evidence="2">VOC family protein</fullName>
    </submittedName>
</protein>
<dbReference type="Proteomes" id="UP001597083">
    <property type="component" value="Unassembled WGS sequence"/>
</dbReference>
<dbReference type="InterPro" id="IPR004360">
    <property type="entry name" value="Glyas_Fos-R_dOase_dom"/>
</dbReference>
<dbReference type="EMBL" id="JBHTIR010002605">
    <property type="protein sequence ID" value="MFD0853986.1"/>
    <property type="molecule type" value="Genomic_DNA"/>
</dbReference>
<proteinExistence type="predicted"/>
<evidence type="ECO:0000313" key="2">
    <source>
        <dbReference type="EMBL" id="MFD0853986.1"/>
    </source>
</evidence>
<dbReference type="InterPro" id="IPR029068">
    <property type="entry name" value="Glyas_Bleomycin-R_OHBP_Dase"/>
</dbReference>
<dbReference type="Pfam" id="PF00903">
    <property type="entry name" value="Glyoxalase"/>
    <property type="match status" value="1"/>
</dbReference>